<reference evidence="2" key="1">
    <citation type="journal article" date="2020" name="Microb. Genom.">
        <title>Genetic diversity of clinical and environmental Mucorales isolates obtained from an investigation of mucormycosis cases among solid organ transplant recipients.</title>
        <authorList>
            <person name="Nguyen M.H."/>
            <person name="Kaul D."/>
            <person name="Muto C."/>
            <person name="Cheng S.J."/>
            <person name="Richter R.A."/>
            <person name="Bruno V.M."/>
            <person name="Liu G."/>
            <person name="Beyhan S."/>
            <person name="Sundermann A.J."/>
            <person name="Mounaud S."/>
            <person name="Pasculle A.W."/>
            <person name="Nierman W.C."/>
            <person name="Driscoll E."/>
            <person name="Cumbie R."/>
            <person name="Clancy C.J."/>
            <person name="Dupont C.L."/>
        </authorList>
    </citation>
    <scope>NUCLEOTIDE SEQUENCE</scope>
    <source>
        <strain evidence="2">GL16</strain>
    </source>
</reference>
<organism evidence="2 3">
    <name type="scientific">Rhizopus oryzae</name>
    <name type="common">Mucormycosis agent</name>
    <name type="synonym">Rhizopus arrhizus var. delemar</name>
    <dbReference type="NCBI Taxonomy" id="64495"/>
    <lineage>
        <taxon>Eukaryota</taxon>
        <taxon>Fungi</taxon>
        <taxon>Fungi incertae sedis</taxon>
        <taxon>Mucoromycota</taxon>
        <taxon>Mucoromycotina</taxon>
        <taxon>Mucoromycetes</taxon>
        <taxon>Mucorales</taxon>
        <taxon>Mucorineae</taxon>
        <taxon>Rhizopodaceae</taxon>
        <taxon>Rhizopus</taxon>
    </lineage>
</organism>
<evidence type="ECO:0000313" key="2">
    <source>
        <dbReference type="EMBL" id="KAG1549704.1"/>
    </source>
</evidence>
<protein>
    <submittedName>
        <fullName evidence="2">Uncharacterized protein</fullName>
    </submittedName>
</protein>
<proteinExistence type="predicted"/>
<sequence>MSLQVYYQNEKDNIVDELNNDAVDMDADEEQMPLNITNFEECLDLKPPEREQKENMGRQADNFTPGKVGTGPNITRHTAYNWFKKDQKEIEDKPSDQAKIWQVSYLG</sequence>
<evidence type="ECO:0000313" key="3">
    <source>
        <dbReference type="Proteomes" id="UP000717996"/>
    </source>
</evidence>
<feature type="region of interest" description="Disordered" evidence="1">
    <location>
        <begin position="51"/>
        <end position="75"/>
    </location>
</feature>
<dbReference type="AlphaFoldDB" id="A0A9P6YJ22"/>
<dbReference type="EMBL" id="JAANIT010000264">
    <property type="protein sequence ID" value="KAG1549704.1"/>
    <property type="molecule type" value="Genomic_DNA"/>
</dbReference>
<dbReference type="OrthoDB" id="2284464at2759"/>
<evidence type="ECO:0000256" key="1">
    <source>
        <dbReference type="SAM" id="MobiDB-lite"/>
    </source>
</evidence>
<comment type="caution">
    <text evidence="2">The sequence shown here is derived from an EMBL/GenBank/DDBJ whole genome shotgun (WGS) entry which is preliminary data.</text>
</comment>
<name>A0A9P6YJ22_RHIOR</name>
<dbReference type="Proteomes" id="UP000717996">
    <property type="component" value="Unassembled WGS sequence"/>
</dbReference>
<accession>A0A9P6YJ22</accession>
<gene>
    <name evidence="2" type="ORF">G6F51_002896</name>
</gene>